<dbReference type="InterPro" id="IPR011701">
    <property type="entry name" value="MFS"/>
</dbReference>
<evidence type="ECO:0000313" key="8">
    <source>
        <dbReference type="EMBL" id="PWJ54345.1"/>
    </source>
</evidence>
<dbReference type="EMBL" id="QGDQ01000007">
    <property type="protein sequence ID" value="PWJ54345.1"/>
    <property type="molecule type" value="Genomic_DNA"/>
</dbReference>
<feature type="transmembrane region" description="Helical" evidence="6">
    <location>
        <begin position="173"/>
        <end position="192"/>
    </location>
</feature>
<name>A0A316A9B5_9ACTN</name>
<dbReference type="RefSeq" id="WP_109773677.1">
    <property type="nucleotide sequence ID" value="NZ_QGDQ01000007.1"/>
</dbReference>
<feature type="transmembrane region" description="Helical" evidence="6">
    <location>
        <begin position="351"/>
        <end position="372"/>
    </location>
</feature>
<evidence type="ECO:0000256" key="6">
    <source>
        <dbReference type="SAM" id="Phobius"/>
    </source>
</evidence>
<proteinExistence type="predicted"/>
<feature type="transmembrane region" description="Helical" evidence="6">
    <location>
        <begin position="108"/>
        <end position="132"/>
    </location>
</feature>
<dbReference type="OrthoDB" id="9787815at2"/>
<feature type="transmembrane region" description="Helical" evidence="6">
    <location>
        <begin position="224"/>
        <end position="248"/>
    </location>
</feature>
<reference evidence="8 9" key="1">
    <citation type="submission" date="2018-03" db="EMBL/GenBank/DDBJ databases">
        <title>Genomic Encyclopedia of Archaeal and Bacterial Type Strains, Phase II (KMG-II): from individual species to whole genera.</title>
        <authorList>
            <person name="Goeker M."/>
        </authorList>
    </citation>
    <scope>NUCLEOTIDE SEQUENCE [LARGE SCALE GENOMIC DNA]</scope>
    <source>
        <strain evidence="8 9">DSM 44889</strain>
    </source>
</reference>
<dbReference type="InterPro" id="IPR004752">
    <property type="entry name" value="AmpG_permease/AT-1"/>
</dbReference>
<keyword evidence="9" id="KW-1185">Reference proteome</keyword>
<feature type="transmembrane region" description="Helical" evidence="6">
    <location>
        <begin position="84"/>
        <end position="102"/>
    </location>
</feature>
<dbReference type="PANTHER" id="PTHR12778">
    <property type="entry name" value="SOLUTE CARRIER FAMILY 33 ACETYL-COA TRANSPORTER -RELATED"/>
    <property type="match status" value="1"/>
</dbReference>
<feature type="transmembrane region" description="Helical" evidence="6">
    <location>
        <begin position="15"/>
        <end position="40"/>
    </location>
</feature>
<dbReference type="GO" id="GO:0022857">
    <property type="term" value="F:transmembrane transporter activity"/>
    <property type="evidence" value="ECO:0007669"/>
    <property type="project" value="InterPro"/>
</dbReference>
<dbReference type="Proteomes" id="UP000245469">
    <property type="component" value="Unassembled WGS sequence"/>
</dbReference>
<feature type="transmembrane region" description="Helical" evidence="6">
    <location>
        <begin position="313"/>
        <end position="339"/>
    </location>
</feature>
<keyword evidence="5 6" id="KW-0472">Membrane</keyword>
<feature type="transmembrane region" description="Helical" evidence="6">
    <location>
        <begin position="52"/>
        <end position="72"/>
    </location>
</feature>
<keyword evidence="2" id="KW-0813">Transport</keyword>
<feature type="transmembrane region" description="Helical" evidence="6">
    <location>
        <begin position="286"/>
        <end position="307"/>
    </location>
</feature>
<accession>A0A316A9B5</accession>
<dbReference type="Gene3D" id="1.20.1250.20">
    <property type="entry name" value="MFS general substrate transporter like domains"/>
    <property type="match status" value="1"/>
</dbReference>
<comment type="subcellular location">
    <subcellularLocation>
        <location evidence="1">Cell membrane</location>
        <topology evidence="1">Multi-pass membrane protein</topology>
    </subcellularLocation>
</comment>
<feature type="domain" description="Major facilitator superfamily (MFS) profile" evidence="7">
    <location>
        <begin position="1"/>
        <end position="409"/>
    </location>
</feature>
<dbReference type="AlphaFoldDB" id="A0A316A9B5"/>
<evidence type="ECO:0000256" key="1">
    <source>
        <dbReference type="ARBA" id="ARBA00004651"/>
    </source>
</evidence>
<organism evidence="8 9">
    <name type="scientific">Quadrisphaera granulorum</name>
    <dbReference type="NCBI Taxonomy" id="317664"/>
    <lineage>
        <taxon>Bacteria</taxon>
        <taxon>Bacillati</taxon>
        <taxon>Actinomycetota</taxon>
        <taxon>Actinomycetes</taxon>
        <taxon>Kineosporiales</taxon>
        <taxon>Kineosporiaceae</taxon>
        <taxon>Quadrisphaera</taxon>
    </lineage>
</organism>
<gene>
    <name evidence="8" type="ORF">BXY45_10741</name>
</gene>
<evidence type="ECO:0000256" key="2">
    <source>
        <dbReference type="ARBA" id="ARBA00022448"/>
    </source>
</evidence>
<dbReference type="PANTHER" id="PTHR12778:SF10">
    <property type="entry name" value="MAJOR FACILITATOR SUPERFAMILY DOMAIN-CONTAINING PROTEIN 3"/>
    <property type="match status" value="1"/>
</dbReference>
<feature type="transmembrane region" description="Helical" evidence="6">
    <location>
        <begin position="254"/>
        <end position="279"/>
    </location>
</feature>
<evidence type="ECO:0000256" key="4">
    <source>
        <dbReference type="ARBA" id="ARBA00022989"/>
    </source>
</evidence>
<sequence length="443" mass="45685">MTTQTSARPTQRRELTLLAGLYVSQFLGVGFFYTGVVGILRSQGASLDQLGLIQLLGLLWGVKFLWAPLVDWYGSARRGHFRSWLLVLQPLIAVCLLVMAAIDPVNQFSVLMVVAALVVLLSATQDVAADALAARMVEHGTRGVANGIQVAGGYLGNILGGGAVLVVYDVLGWAPALVTLAAMTVLPVWMIARHREPPRGVSPESRPSLRDFARVFRAPGVARWTFLVLPLLLIGVSSAQALVTPMLVDAGWSLATIGTFSTMVAGAVAIAAALATGLLVRRFGRLRILVLAGAIQAVAILALLVLAGREADAAVIAVIVCLVNGAYGAVATVVYTVHMDLSRSATAGSDYTLLASFAFMAGLIGGAVGLGVAASVGYGWVIVAAAVLVAAGVALAPVALAPIVRAAAPVSADEGEPVVDPAVDPVVALGRPGLVETGDPSWP</sequence>
<keyword evidence="3 6" id="KW-0812">Transmembrane</keyword>
<evidence type="ECO:0000313" key="9">
    <source>
        <dbReference type="Proteomes" id="UP000245469"/>
    </source>
</evidence>
<dbReference type="InterPro" id="IPR036259">
    <property type="entry name" value="MFS_trans_sf"/>
</dbReference>
<evidence type="ECO:0000259" key="7">
    <source>
        <dbReference type="PROSITE" id="PS50850"/>
    </source>
</evidence>
<feature type="transmembrane region" description="Helical" evidence="6">
    <location>
        <begin position="378"/>
        <end position="401"/>
    </location>
</feature>
<dbReference type="InterPro" id="IPR020846">
    <property type="entry name" value="MFS_dom"/>
</dbReference>
<protein>
    <submittedName>
        <fullName evidence="8">Putative MFS family arabinose efflux permease</fullName>
    </submittedName>
</protein>
<feature type="transmembrane region" description="Helical" evidence="6">
    <location>
        <begin position="144"/>
        <end position="167"/>
    </location>
</feature>
<dbReference type="Pfam" id="PF07690">
    <property type="entry name" value="MFS_1"/>
    <property type="match status" value="1"/>
</dbReference>
<evidence type="ECO:0000256" key="5">
    <source>
        <dbReference type="ARBA" id="ARBA00023136"/>
    </source>
</evidence>
<keyword evidence="4 6" id="KW-1133">Transmembrane helix</keyword>
<dbReference type="PROSITE" id="PS50850">
    <property type="entry name" value="MFS"/>
    <property type="match status" value="1"/>
</dbReference>
<dbReference type="GO" id="GO:0005886">
    <property type="term" value="C:plasma membrane"/>
    <property type="evidence" value="ECO:0007669"/>
    <property type="project" value="UniProtKB-SubCell"/>
</dbReference>
<evidence type="ECO:0000256" key="3">
    <source>
        <dbReference type="ARBA" id="ARBA00022692"/>
    </source>
</evidence>
<dbReference type="SUPFAM" id="SSF103473">
    <property type="entry name" value="MFS general substrate transporter"/>
    <property type="match status" value="1"/>
</dbReference>
<comment type="caution">
    <text evidence="8">The sequence shown here is derived from an EMBL/GenBank/DDBJ whole genome shotgun (WGS) entry which is preliminary data.</text>
</comment>